<protein>
    <submittedName>
        <fullName evidence="1">Uncharacterized protein</fullName>
    </submittedName>
</protein>
<evidence type="ECO:0000313" key="2">
    <source>
        <dbReference type="Proteomes" id="UP000182471"/>
    </source>
</evidence>
<accession>A0A1H9UWH6</accession>
<dbReference type="Proteomes" id="UP000182471">
    <property type="component" value="Unassembled WGS sequence"/>
</dbReference>
<keyword evidence="2" id="KW-1185">Reference proteome</keyword>
<organism evidence="1 2">
    <name type="scientific">Lachnobacterium bovis</name>
    <dbReference type="NCBI Taxonomy" id="140626"/>
    <lineage>
        <taxon>Bacteria</taxon>
        <taxon>Bacillati</taxon>
        <taxon>Bacillota</taxon>
        <taxon>Clostridia</taxon>
        <taxon>Lachnospirales</taxon>
        <taxon>Lachnospiraceae</taxon>
        <taxon>Lachnobacterium</taxon>
    </lineage>
</organism>
<dbReference type="AlphaFoldDB" id="A0A1H9UWH6"/>
<dbReference type="RefSeq" id="WP_330390127.1">
    <property type="nucleotide sequence ID" value="NZ_FOGW01000041.1"/>
</dbReference>
<proteinExistence type="predicted"/>
<evidence type="ECO:0000313" key="1">
    <source>
        <dbReference type="EMBL" id="SES13383.1"/>
    </source>
</evidence>
<dbReference type="EMBL" id="FOGW01000041">
    <property type="protein sequence ID" value="SES13383.1"/>
    <property type="molecule type" value="Genomic_DNA"/>
</dbReference>
<gene>
    <name evidence="1" type="ORF">SAMN02910429_02274</name>
</gene>
<reference evidence="2" key="1">
    <citation type="submission" date="2016-10" db="EMBL/GenBank/DDBJ databases">
        <authorList>
            <person name="Varghese N."/>
            <person name="Submissions S."/>
        </authorList>
    </citation>
    <scope>NUCLEOTIDE SEQUENCE [LARGE SCALE GENOMIC DNA]</scope>
    <source>
        <strain evidence="2">S1b</strain>
    </source>
</reference>
<sequence>MKKDKILSCIIGVCAALFCGTIGYLFGAQGFNINQKARALKSPVTITKEIKEKGFNTKKIALVNADEAVVQGGKTINYADKLISGMPKNFESVSLEMAKEGVENGNYGAYIIIPSTFSQSVVSINSTPKPVDLQYKISSKIT</sequence>
<name>A0A1H9UWH6_9FIRM</name>
<feature type="non-terminal residue" evidence="1">
    <location>
        <position position="142"/>
    </location>
</feature>